<dbReference type="SMART" id="SM00345">
    <property type="entry name" value="HTH_GNTR"/>
    <property type="match status" value="1"/>
</dbReference>
<comment type="caution">
    <text evidence="5">The sequence shown here is derived from an EMBL/GenBank/DDBJ whole genome shotgun (WGS) entry which is preliminary data.</text>
</comment>
<dbReference type="GO" id="GO:0003700">
    <property type="term" value="F:DNA-binding transcription factor activity"/>
    <property type="evidence" value="ECO:0007669"/>
    <property type="project" value="InterPro"/>
</dbReference>
<dbReference type="SUPFAM" id="SSF48008">
    <property type="entry name" value="GntR ligand-binding domain-like"/>
    <property type="match status" value="1"/>
</dbReference>
<dbReference type="InterPro" id="IPR000524">
    <property type="entry name" value="Tscrpt_reg_HTH_GntR"/>
</dbReference>
<feature type="domain" description="HTH gntR-type" evidence="4">
    <location>
        <begin position="14"/>
        <end position="81"/>
    </location>
</feature>
<dbReference type="PROSITE" id="PS50949">
    <property type="entry name" value="HTH_GNTR"/>
    <property type="match status" value="1"/>
</dbReference>
<evidence type="ECO:0000313" key="5">
    <source>
        <dbReference type="EMBL" id="ETX29417.1"/>
    </source>
</evidence>
<evidence type="ECO:0000256" key="1">
    <source>
        <dbReference type="ARBA" id="ARBA00023015"/>
    </source>
</evidence>
<dbReference type="InterPro" id="IPR036388">
    <property type="entry name" value="WH-like_DNA-bd_sf"/>
</dbReference>
<keyword evidence="3" id="KW-0804">Transcription</keyword>
<accession>X7F937</accession>
<dbReference type="InterPro" id="IPR008920">
    <property type="entry name" value="TF_FadR/GntR_C"/>
</dbReference>
<sequence length="228" mass="26006">MQTDAKPLEPVTHDTLRSRVAQRLAHHIVGGNFLPGQRLTERELTEALGVGRGSIREAVRELVEARLVISEPYKGIRVRSISRRDLEELYSLRTTLERFAFELLWNRRTDAALADLAARNARLIEVIETGGDPVEAIDRELHLHAWCYEMSGHDLLRRSWEGMRPHVNFYFSMHQRAHGRAGPRRESHDTYVRLACGEDLSAMLDHLDAHMRQGLARTMAELGPEMGA</sequence>
<evidence type="ECO:0000256" key="2">
    <source>
        <dbReference type="ARBA" id="ARBA00023125"/>
    </source>
</evidence>
<dbReference type="eggNOG" id="COG1802">
    <property type="taxonomic scope" value="Bacteria"/>
</dbReference>
<dbReference type="InterPro" id="IPR036390">
    <property type="entry name" value="WH_DNA-bd_sf"/>
</dbReference>
<dbReference type="AlphaFoldDB" id="X7F937"/>
<keyword evidence="1" id="KW-0805">Transcription regulation</keyword>
<evidence type="ECO:0000259" key="4">
    <source>
        <dbReference type="PROSITE" id="PS50949"/>
    </source>
</evidence>
<evidence type="ECO:0000313" key="6">
    <source>
        <dbReference type="Proteomes" id="UP000023430"/>
    </source>
</evidence>
<dbReference type="CDD" id="cd07377">
    <property type="entry name" value="WHTH_GntR"/>
    <property type="match status" value="1"/>
</dbReference>
<keyword evidence="2" id="KW-0238">DNA-binding</keyword>
<organism evidence="5 6">
    <name type="scientific">Roseivivax isoporae LMG 25204</name>
    <dbReference type="NCBI Taxonomy" id="1449351"/>
    <lineage>
        <taxon>Bacteria</taxon>
        <taxon>Pseudomonadati</taxon>
        <taxon>Pseudomonadota</taxon>
        <taxon>Alphaproteobacteria</taxon>
        <taxon>Rhodobacterales</taxon>
        <taxon>Roseobacteraceae</taxon>
        <taxon>Roseivivax</taxon>
    </lineage>
</organism>
<name>X7F937_9RHOB</name>
<dbReference type="SUPFAM" id="SSF46785">
    <property type="entry name" value="Winged helix' DNA-binding domain"/>
    <property type="match status" value="1"/>
</dbReference>
<dbReference type="Proteomes" id="UP000023430">
    <property type="component" value="Unassembled WGS sequence"/>
</dbReference>
<dbReference type="Pfam" id="PF00392">
    <property type="entry name" value="GntR"/>
    <property type="match status" value="1"/>
</dbReference>
<dbReference type="Gene3D" id="1.10.10.10">
    <property type="entry name" value="Winged helix-like DNA-binding domain superfamily/Winged helix DNA-binding domain"/>
    <property type="match status" value="1"/>
</dbReference>
<dbReference type="RefSeq" id="WP_043769160.1">
    <property type="nucleotide sequence ID" value="NZ_JAME01000010.1"/>
</dbReference>
<dbReference type="SMART" id="SM00895">
    <property type="entry name" value="FCD"/>
    <property type="match status" value="1"/>
</dbReference>
<dbReference type="Gene3D" id="1.20.120.530">
    <property type="entry name" value="GntR ligand-binding domain-like"/>
    <property type="match status" value="1"/>
</dbReference>
<dbReference type="EMBL" id="JAME01000010">
    <property type="protein sequence ID" value="ETX29417.1"/>
    <property type="molecule type" value="Genomic_DNA"/>
</dbReference>
<dbReference type="GO" id="GO:0003677">
    <property type="term" value="F:DNA binding"/>
    <property type="evidence" value="ECO:0007669"/>
    <property type="project" value="UniProtKB-KW"/>
</dbReference>
<evidence type="ECO:0000256" key="3">
    <source>
        <dbReference type="ARBA" id="ARBA00023163"/>
    </source>
</evidence>
<gene>
    <name evidence="5" type="ORF">RISW2_01720</name>
</gene>
<keyword evidence="6" id="KW-1185">Reference proteome</keyword>
<dbReference type="PANTHER" id="PTHR43537:SF24">
    <property type="entry name" value="GLUCONATE OPERON TRANSCRIPTIONAL REPRESSOR"/>
    <property type="match status" value="1"/>
</dbReference>
<dbReference type="STRING" id="1449351.RISW2_01720"/>
<protein>
    <recommendedName>
        <fullName evidence="4">HTH gntR-type domain-containing protein</fullName>
    </recommendedName>
</protein>
<proteinExistence type="predicted"/>
<reference evidence="5 6" key="1">
    <citation type="submission" date="2014-01" db="EMBL/GenBank/DDBJ databases">
        <title>Roseivivax isoporae LMG 25204 Genome Sequencing.</title>
        <authorList>
            <person name="Lai Q."/>
            <person name="Li G."/>
            <person name="Shao Z."/>
        </authorList>
    </citation>
    <scope>NUCLEOTIDE SEQUENCE [LARGE SCALE GENOMIC DNA]</scope>
    <source>
        <strain evidence="5 6">LMG 25204</strain>
    </source>
</reference>
<dbReference type="PANTHER" id="PTHR43537">
    <property type="entry name" value="TRANSCRIPTIONAL REGULATOR, GNTR FAMILY"/>
    <property type="match status" value="1"/>
</dbReference>
<dbReference type="Pfam" id="PF07729">
    <property type="entry name" value="FCD"/>
    <property type="match status" value="1"/>
</dbReference>
<dbReference type="InterPro" id="IPR011711">
    <property type="entry name" value="GntR_C"/>
</dbReference>